<dbReference type="InterPro" id="IPR036691">
    <property type="entry name" value="Endo/exonu/phosph_ase_sf"/>
</dbReference>
<dbReference type="Gene3D" id="3.60.10.10">
    <property type="entry name" value="Endonuclease/exonuclease/phosphatase"/>
    <property type="match status" value="1"/>
</dbReference>
<comment type="caution">
    <text evidence="3">The sequence shown here is derived from an EMBL/GenBank/DDBJ whole genome shotgun (WGS) entry which is preliminary data.</text>
</comment>
<dbReference type="SUPFAM" id="SSF56219">
    <property type="entry name" value="DNase I-like"/>
    <property type="match status" value="1"/>
</dbReference>
<dbReference type="PANTHER" id="PTHR46890:SF48">
    <property type="entry name" value="RNA-DIRECTED DNA POLYMERASE"/>
    <property type="match status" value="1"/>
</dbReference>
<dbReference type="InterPro" id="IPR052343">
    <property type="entry name" value="Retrotransposon-Effector_Assoc"/>
</dbReference>
<protein>
    <submittedName>
        <fullName evidence="3">Ribonuclease H</fullName>
    </submittedName>
</protein>
<evidence type="ECO:0000313" key="4">
    <source>
        <dbReference type="Proteomes" id="UP000236291"/>
    </source>
</evidence>
<feature type="region of interest" description="Disordered" evidence="1">
    <location>
        <begin position="386"/>
        <end position="473"/>
    </location>
</feature>
<dbReference type="Pfam" id="PF14111">
    <property type="entry name" value="DUF4283"/>
    <property type="match status" value="1"/>
</dbReference>
<name>A0A2K3MR38_TRIPR</name>
<dbReference type="InterPro" id="IPR005135">
    <property type="entry name" value="Endo/exonuclease/phosphatase"/>
</dbReference>
<dbReference type="PANTHER" id="PTHR46890">
    <property type="entry name" value="NON-LTR RETROLELEMENT REVERSE TRANSCRIPTASE-LIKE PROTEIN-RELATED"/>
    <property type="match status" value="1"/>
</dbReference>
<dbReference type="Pfam" id="PF03372">
    <property type="entry name" value="Exo_endo_phos"/>
    <property type="match status" value="1"/>
</dbReference>
<dbReference type="EMBL" id="ASHM01011341">
    <property type="protein sequence ID" value="PNX93265.1"/>
    <property type="molecule type" value="Genomic_DNA"/>
</dbReference>
<organism evidence="3 4">
    <name type="scientific">Trifolium pratense</name>
    <name type="common">Red clover</name>
    <dbReference type="NCBI Taxonomy" id="57577"/>
    <lineage>
        <taxon>Eukaryota</taxon>
        <taxon>Viridiplantae</taxon>
        <taxon>Streptophyta</taxon>
        <taxon>Embryophyta</taxon>
        <taxon>Tracheophyta</taxon>
        <taxon>Spermatophyta</taxon>
        <taxon>Magnoliopsida</taxon>
        <taxon>eudicotyledons</taxon>
        <taxon>Gunneridae</taxon>
        <taxon>Pentapetalae</taxon>
        <taxon>rosids</taxon>
        <taxon>fabids</taxon>
        <taxon>Fabales</taxon>
        <taxon>Fabaceae</taxon>
        <taxon>Papilionoideae</taxon>
        <taxon>50 kb inversion clade</taxon>
        <taxon>NPAAA clade</taxon>
        <taxon>Hologalegina</taxon>
        <taxon>IRL clade</taxon>
        <taxon>Trifolieae</taxon>
        <taxon>Trifolium</taxon>
    </lineage>
</organism>
<dbReference type="STRING" id="57577.A0A2K3MR38"/>
<sequence length="1385" mass="158800">MEHPNLEGLSLHEEEEGFRFDFEEEEDEQVDLRWCLVGRFICERSIHFNSMKIRMADLWKPVRGVTIKEAKAGKILFHFAHPLDMEAVLNGGPWTFDNNMLILEQVQLGMQIEQIPLFHINMWVRVHDLPMGLMKEKVGITLANYVGSFMEYDKNNNSTFWREYMRIRVRIDVRLPLKKDTKVMNKEGKWCTVNFKYEKLGTFCFVCGIMGHAENKCEIRFSMEQDDGVREWSAELRAESKSRGGRPVSRWLREERGGSTRQGGADVAGQSIPPANNTADPTVADLDPNDQHNFHNRSNSNQAAIISRQNHSSPININSAVNGIATKPPFETVPSIFTTDNIPKTFLNNNSPLTNHQFSPIIINQPEKATHDIPSLTHQLISFNSQPIPRAPQPVKSLSTKNQRALIHKNATSRPDPSIVTDPNLNRPRPEKKPKTLSNPTQNSAEPIATQMNTVDTETQSEKKRRRDEGLPGPMKILSWNCRGLSNPSAIPNLRSIAQGHQPDILFLSETLSKKQIMERIRVNLKYNSCLSVDVEGRSGGLSVMWKDTISCRVLNYSRNFINLIVKEKEEEEWRLTCYYGYPERGRRRQAWDLLRELRDMSELPWCIVGDFNDLLAQDDKRGIHPHPNWLCNGFRNAVCDCDLKDIYLEGYPYTWIKSRGTPNVIEERLDRAMATSNWLMLYPSVKLVNLLTSHSDHSPILLQTSSMERNGKNHVFRFENSWLEEEDIDEVVEDGWGRGRSDDIISKTVRCAKTLTRWGRRKRMRFKQEVLECSDEMERLRGCHDSTNSGRFLELQEKHARLLVQEEAYWRQRAKMHWLKNGDLNTKFFHMSASCRQRAKKIGKLVNEENVTVTTQPELCEVALNYFNHLFKSNPSTHDPILSLITPIITQEDNERLVMPITREELKEALFQMHPDKAPGPDGFNPAFYQHFWNLCGNDVFEAATNWLERGYFPASLNETNICLIPKCDNPLSMKDLRPISLCNVLYKMISKLLANRLKGCLDKCVSEEQSAFIEGRSILDNALIAIEVIHALKRRTRGMKSELALKIDISKAYDKVDWGFMRGMLERLGFSNKWIHWMMLCVSSVNYSVLVNYEKVGPIFPGRGLRQGDPLSPYLFILITEGLTTLIKRSIANGDLHGVQICRGAPTVSHLLFADDCFLFCRATIAETNHLMSILKTYEDASGQEINLTKSEVFFSRNLSVAAQEDLSKIMGVRHVLGTSNYLGLPSMIGRKKKEVFAFVKDRIWKRINSWRGRALSRAGKEVMIKSVLQAIPSYVMSVYLLPDSTIKDIERMMNSFWWGGGSNNKGIRWLAWDRMIHPKTRGGLGFRDIYAFNLAMIAKQGWNLMTKPHTLVAKLYKARWSVGSGTNIKVMSEPWLRGQDVG</sequence>
<dbReference type="GO" id="GO:0003824">
    <property type="term" value="F:catalytic activity"/>
    <property type="evidence" value="ECO:0007669"/>
    <property type="project" value="InterPro"/>
</dbReference>
<dbReference type="Pfam" id="PF00078">
    <property type="entry name" value="RVT_1"/>
    <property type="match status" value="1"/>
</dbReference>
<dbReference type="Pfam" id="PF14392">
    <property type="entry name" value="zf-CCHC_4"/>
    <property type="match status" value="1"/>
</dbReference>
<evidence type="ECO:0000259" key="2">
    <source>
        <dbReference type="PROSITE" id="PS50878"/>
    </source>
</evidence>
<evidence type="ECO:0000313" key="3">
    <source>
        <dbReference type="EMBL" id="PNX93265.1"/>
    </source>
</evidence>
<dbReference type="InterPro" id="IPR025558">
    <property type="entry name" value="DUF4283"/>
</dbReference>
<reference evidence="3 4" key="2">
    <citation type="journal article" date="2017" name="Front. Plant Sci.">
        <title>Gene Classification and Mining of Molecular Markers Useful in Red Clover (Trifolium pratense) Breeding.</title>
        <authorList>
            <person name="Istvanek J."/>
            <person name="Dluhosova J."/>
            <person name="Dluhos P."/>
            <person name="Patkova L."/>
            <person name="Nedelnik J."/>
            <person name="Repkova J."/>
        </authorList>
    </citation>
    <scope>NUCLEOTIDE SEQUENCE [LARGE SCALE GENOMIC DNA]</scope>
    <source>
        <strain evidence="4">cv. Tatra</strain>
        <tissue evidence="3">Young leaves</tissue>
    </source>
</reference>
<dbReference type="InterPro" id="IPR025836">
    <property type="entry name" value="Zn_knuckle_CX2CX4HX4C"/>
</dbReference>
<dbReference type="InterPro" id="IPR000477">
    <property type="entry name" value="RT_dom"/>
</dbReference>
<accession>A0A2K3MR38</accession>
<dbReference type="Proteomes" id="UP000236291">
    <property type="component" value="Unassembled WGS sequence"/>
</dbReference>
<evidence type="ECO:0000256" key="1">
    <source>
        <dbReference type="SAM" id="MobiDB-lite"/>
    </source>
</evidence>
<dbReference type="SUPFAM" id="SSF56672">
    <property type="entry name" value="DNA/RNA polymerases"/>
    <property type="match status" value="1"/>
</dbReference>
<dbReference type="InterPro" id="IPR043502">
    <property type="entry name" value="DNA/RNA_pol_sf"/>
</dbReference>
<dbReference type="PROSITE" id="PS50878">
    <property type="entry name" value="RT_POL"/>
    <property type="match status" value="1"/>
</dbReference>
<feature type="compositionally biased region" description="Polar residues" evidence="1">
    <location>
        <begin position="436"/>
        <end position="458"/>
    </location>
</feature>
<dbReference type="CDD" id="cd01650">
    <property type="entry name" value="RT_nLTR_like"/>
    <property type="match status" value="1"/>
</dbReference>
<reference evidence="3 4" key="1">
    <citation type="journal article" date="2014" name="Am. J. Bot.">
        <title>Genome assembly and annotation for red clover (Trifolium pratense; Fabaceae).</title>
        <authorList>
            <person name="Istvanek J."/>
            <person name="Jaros M."/>
            <person name="Krenek A."/>
            <person name="Repkova J."/>
        </authorList>
    </citation>
    <scope>NUCLEOTIDE SEQUENCE [LARGE SCALE GENOMIC DNA]</scope>
    <source>
        <strain evidence="4">cv. Tatra</strain>
        <tissue evidence="3">Young leaves</tissue>
    </source>
</reference>
<proteinExistence type="predicted"/>
<feature type="domain" description="Reverse transcriptase" evidence="2">
    <location>
        <begin position="947"/>
        <end position="1217"/>
    </location>
</feature>
<feature type="region of interest" description="Disordered" evidence="1">
    <location>
        <begin position="237"/>
        <end position="297"/>
    </location>
</feature>
<gene>
    <name evidence="3" type="ORF">L195_g016416</name>
</gene>